<proteinExistence type="predicted"/>
<accession>A0A9P0PVX3</accession>
<comment type="caution">
    <text evidence="1">The sequence shown here is derived from an EMBL/GenBank/DDBJ whole genome shotgun (WGS) entry which is preliminary data.</text>
</comment>
<evidence type="ECO:0000313" key="1">
    <source>
        <dbReference type="EMBL" id="CAH2001013.1"/>
    </source>
</evidence>
<protein>
    <submittedName>
        <fullName evidence="1">Uncharacterized protein</fullName>
    </submittedName>
</protein>
<name>A0A9P0PVX3_ACAOB</name>
<organism evidence="1 2">
    <name type="scientific">Acanthoscelides obtectus</name>
    <name type="common">Bean weevil</name>
    <name type="synonym">Bruchus obtectus</name>
    <dbReference type="NCBI Taxonomy" id="200917"/>
    <lineage>
        <taxon>Eukaryota</taxon>
        <taxon>Metazoa</taxon>
        <taxon>Ecdysozoa</taxon>
        <taxon>Arthropoda</taxon>
        <taxon>Hexapoda</taxon>
        <taxon>Insecta</taxon>
        <taxon>Pterygota</taxon>
        <taxon>Neoptera</taxon>
        <taxon>Endopterygota</taxon>
        <taxon>Coleoptera</taxon>
        <taxon>Polyphaga</taxon>
        <taxon>Cucujiformia</taxon>
        <taxon>Chrysomeloidea</taxon>
        <taxon>Chrysomelidae</taxon>
        <taxon>Bruchinae</taxon>
        <taxon>Bruchini</taxon>
        <taxon>Acanthoscelides</taxon>
    </lineage>
</organism>
<dbReference type="EMBL" id="CAKOFQ010007433">
    <property type="protein sequence ID" value="CAH2001013.1"/>
    <property type="molecule type" value="Genomic_DNA"/>
</dbReference>
<sequence length="88" mass="10071">MAANKRTKHSNMAAVRDMEVKVADISRVDMAVKVLLEDTRTADILRDMRRRLLQITLVILRDTEQLQRLTDTLADTTAEHPADTARLR</sequence>
<dbReference type="AlphaFoldDB" id="A0A9P0PVX3"/>
<dbReference type="Proteomes" id="UP001152888">
    <property type="component" value="Unassembled WGS sequence"/>
</dbReference>
<evidence type="ECO:0000313" key="2">
    <source>
        <dbReference type="Proteomes" id="UP001152888"/>
    </source>
</evidence>
<gene>
    <name evidence="1" type="ORF">ACAOBT_LOCUS25939</name>
</gene>
<keyword evidence="2" id="KW-1185">Reference proteome</keyword>
<reference evidence="1" key="1">
    <citation type="submission" date="2022-03" db="EMBL/GenBank/DDBJ databases">
        <authorList>
            <person name="Sayadi A."/>
        </authorList>
    </citation>
    <scope>NUCLEOTIDE SEQUENCE</scope>
</reference>